<sequence>MYSIKRRKRDTAENIYRHCKATGTCPPDVENKVEGNTLADRLLRIFSSIIYLGGLGIGTGKGTGGTLGYRPLEPVTPRTPVRVSPRPSRPSTFGVPIDPIGTSDIVTLSGPSIVPLNEGGLPDPTVISTGIGPGEGLGEVEILTNLDATQDISTVGGHPTIIPGSEDNIAVLDVTPLDPPPVRIAYENPESTDLTLITSTLPSETNYNVFVDPNYNGVQIGEEIELQPINTIEQFSIEENIPKTSTPVRILETAAGRAKKFYNRLTQQVSTRNIDFLGQASRLVQFEFENPAFQPDVSLEFEKDVQSLAAAPEPDFADIIKLSRPSFSETEEGLIRVSRLGTKASMVTRSGAVLTQPVHYFYDISAIPEETIELQPIGELSGDNTIVDELLTGIEVRNPDIFETSFTEADLLESQIETFNNAHLIVDIEEDNELLQVPTLPPGVSVKVFIDDYAKDLVVNYSQSIDNSSINTSIIVNPEIRPTVIIDPLSTDYYLHPSLLRRKRKRSEMF</sequence>
<keyword evidence="5 15" id="KW-0945">Host-virus interaction</keyword>
<keyword evidence="6" id="KW-1040">Host Golgi apparatus</keyword>
<keyword evidence="1 15" id="KW-1163">Viral penetration into host nucleus</keyword>
<dbReference type="InterPro" id="IPR000784">
    <property type="entry name" value="Late_L2"/>
</dbReference>
<keyword evidence="7 15" id="KW-0946">Virion</keyword>
<keyword evidence="13 15" id="KW-1015">Disulfide bond</keyword>
<dbReference type="Pfam" id="PF00513">
    <property type="entry name" value="Late_protein_L2"/>
    <property type="match status" value="1"/>
</dbReference>
<keyword evidence="3 15" id="KW-0167">Capsid protein</keyword>
<keyword evidence="8 15" id="KW-0426">Late protein</keyword>
<dbReference type="GO" id="GO:0046718">
    <property type="term" value="P:symbiont entry into host cell"/>
    <property type="evidence" value="ECO:0007669"/>
    <property type="project" value="UniProtKB-KW"/>
</dbReference>
<comment type="caution">
    <text evidence="15">Lacks conserved residue(s) required for the propagation of feature annotation.</text>
</comment>
<keyword evidence="14 15" id="KW-1160">Virus entry into host cell</keyword>
<keyword evidence="9 15" id="KW-1177">Microtubular inwards viral transport</keyword>
<evidence type="ECO:0000256" key="5">
    <source>
        <dbReference type="ARBA" id="ARBA00022581"/>
    </source>
</evidence>
<evidence type="ECO:0000256" key="1">
    <source>
        <dbReference type="ARBA" id="ARBA00022524"/>
    </source>
</evidence>
<feature type="compositionally biased region" description="Low complexity" evidence="16">
    <location>
        <begin position="75"/>
        <end position="92"/>
    </location>
</feature>
<evidence type="ECO:0000256" key="2">
    <source>
        <dbReference type="ARBA" id="ARBA00022553"/>
    </source>
</evidence>
<comment type="function">
    <text evidence="15">Minor protein of the capsid that localizes along the inner surface of the virion, within the central cavities beneath the L1 pentamers. Plays a role in capsid stabilization through interaction with the major capsid protein L1. Once the virion enters the host cell, L2 escorts the genomic DNA into the nucleus by promoting escape from the endosomal compartments and traffic through the host Golgi network. Mechanistically, the C-terminus of L2 possesses a cell-penetrating peptide that protudes from the host endosome, interacts with host cytoplasmic retromer cargo and thereby mediates the capsid delivery to the host trans-Golgi network. Plays a role through its interaction with host dynein in the intracellular microtubule-dependent transport of viral capsid toward the nucleus. Mediates the viral genome import into the nucleus through binding to host importins. Once within the nucleus, L2 localizes viral genomes to host PML bodies in order to activate early gene expression for establishment of infection. Later on, promotes late gene expression by interacting with the viral E2 protein and by inhibiting its transcriptional activation functions. During virion assembly, encapsidates the genome by direct interaction with the viral DNA.</text>
</comment>
<evidence type="ECO:0000313" key="17">
    <source>
        <dbReference type="EMBL" id="AYA94739.2"/>
    </source>
</evidence>
<evidence type="ECO:0000256" key="8">
    <source>
        <dbReference type="ARBA" id="ARBA00022921"/>
    </source>
</evidence>
<dbReference type="GO" id="GO:0043657">
    <property type="term" value="C:host cell"/>
    <property type="evidence" value="ECO:0007669"/>
    <property type="project" value="GOC"/>
</dbReference>
<dbReference type="GO" id="GO:0075521">
    <property type="term" value="P:microtubule-dependent intracellular transport of viral material towards nucleus"/>
    <property type="evidence" value="ECO:0007669"/>
    <property type="project" value="UniProtKB-UniRule"/>
</dbReference>
<comment type="similarity">
    <text evidence="15">Belongs to the papillomaviridae L2 protein family.</text>
</comment>
<feature type="region of interest" description="Disordered" evidence="16">
    <location>
        <begin position="70"/>
        <end position="97"/>
    </location>
</feature>
<feature type="disulfide bond" evidence="15">
    <location>
        <begin position="19"/>
        <end position="25"/>
    </location>
</feature>
<evidence type="ECO:0000256" key="3">
    <source>
        <dbReference type="ARBA" id="ARBA00022561"/>
    </source>
</evidence>
<dbReference type="GO" id="GO:0042025">
    <property type="term" value="C:host cell nucleus"/>
    <property type="evidence" value="ECO:0007669"/>
    <property type="project" value="UniProtKB-SubCell"/>
</dbReference>
<proteinExistence type="inferred from homology"/>
<keyword evidence="10" id="KW-1039">Host endosome</keyword>
<reference evidence="17" key="1">
    <citation type="journal article" date="2018" name="Nat. Med.">
        <title>Expanded skin virome in DOCK8-deficient patients.</title>
        <authorList>
            <consortium name="NISC Comparative Sequencing Program"/>
            <person name="Tirosh O."/>
            <person name="Conlan S."/>
            <person name="Deming C."/>
            <person name="Lee-Lin S.Q."/>
            <person name="Huang X."/>
            <person name="Su H.C."/>
            <person name="Freeman A.F."/>
            <person name="Segre J.A."/>
            <person name="Kong H.H."/>
        </authorList>
    </citation>
    <scope>NUCLEOTIDE SEQUENCE</scope>
    <source>
        <strain evidence="17">HPV-mSK_244</strain>
    </source>
</reference>
<dbReference type="GO" id="GO:0005198">
    <property type="term" value="F:structural molecule activity"/>
    <property type="evidence" value="ECO:0007669"/>
    <property type="project" value="UniProtKB-UniRule"/>
</dbReference>
<gene>
    <name evidence="15" type="primary">L2</name>
</gene>
<keyword evidence="2 15" id="KW-0597">Phosphoprotein</keyword>
<protein>
    <recommendedName>
        <fullName evidence="15">Minor capsid protein L2</fullName>
    </recommendedName>
</protein>
<evidence type="ECO:0000256" key="6">
    <source>
        <dbReference type="ARBA" id="ARBA00022812"/>
    </source>
</evidence>
<name>A0A385PKZ8_9PAPI</name>
<evidence type="ECO:0000256" key="12">
    <source>
        <dbReference type="ARBA" id="ARBA00023125"/>
    </source>
</evidence>
<accession>A0A385PKZ8</accession>
<comment type="PTM">
    <text evidence="15">Highly phosphorylated.</text>
</comment>
<keyword evidence="12 15" id="KW-0238">DNA-binding</keyword>
<evidence type="ECO:0000256" key="9">
    <source>
        <dbReference type="ARBA" id="ARBA00022952"/>
    </source>
</evidence>
<dbReference type="GO" id="GO:0019028">
    <property type="term" value="C:viral capsid"/>
    <property type="evidence" value="ECO:0007669"/>
    <property type="project" value="UniProtKB-UniRule"/>
</dbReference>
<evidence type="ECO:0000256" key="16">
    <source>
        <dbReference type="SAM" id="MobiDB-lite"/>
    </source>
</evidence>
<comment type="subunit">
    <text evidence="15">Interacts with major capsid protein L1. Interacts with E2; this interaction inhibits E2 transcriptional activity but not the DNA replication function E2. Interacts with host HSPA8; this interaction is required for L2 nuclear translocation. Interacts with host importins KPNB2 and KPNB3. Forms a complex with importin alpha2-beta1 heterodimers via interaction with the importin alpha2 adapter. Interacts with host DYNLT1; this interaction is essential for virus intracellular transport during entry. Interacts (via C-terminus) with host retromer subunits VPS35 AND VPS29.</text>
</comment>
<keyword evidence="11 15" id="KW-1176">Cytoplasmic inwards viral transport</keyword>
<evidence type="ECO:0000256" key="7">
    <source>
        <dbReference type="ARBA" id="ARBA00022844"/>
    </source>
</evidence>
<organism evidence="17">
    <name type="scientific">Human papillomavirus</name>
    <dbReference type="NCBI Taxonomy" id="10566"/>
    <lineage>
        <taxon>Viruses</taxon>
        <taxon>Monodnaviria</taxon>
        <taxon>Shotokuvirae</taxon>
        <taxon>Cossaviricota</taxon>
        <taxon>Papovaviricetes</taxon>
        <taxon>Zurhausenvirales</taxon>
        <taxon>Papillomaviridae</taxon>
    </lineage>
</organism>
<dbReference type="GO" id="GO:0075732">
    <property type="term" value="P:viral penetration into host nucleus"/>
    <property type="evidence" value="ECO:0007669"/>
    <property type="project" value="UniProtKB-KW"/>
</dbReference>
<keyword evidence="4 15" id="KW-1048">Host nucleus</keyword>
<evidence type="ECO:0000256" key="15">
    <source>
        <dbReference type="HAMAP-Rule" id="MF_04003"/>
    </source>
</evidence>
<dbReference type="GO" id="GO:0003677">
    <property type="term" value="F:DNA binding"/>
    <property type="evidence" value="ECO:0007669"/>
    <property type="project" value="UniProtKB-UniRule"/>
</dbReference>
<dbReference type="EMBL" id="MH777383">
    <property type="protein sequence ID" value="AYA94739.2"/>
    <property type="molecule type" value="Genomic_DNA"/>
</dbReference>
<evidence type="ECO:0000256" key="13">
    <source>
        <dbReference type="ARBA" id="ARBA00023157"/>
    </source>
</evidence>
<evidence type="ECO:0000256" key="14">
    <source>
        <dbReference type="ARBA" id="ARBA00023296"/>
    </source>
</evidence>
<evidence type="ECO:0000256" key="10">
    <source>
        <dbReference type="ARBA" id="ARBA00023046"/>
    </source>
</evidence>
<dbReference type="HAMAP" id="MF_04003">
    <property type="entry name" value="PPV_L2"/>
    <property type="match status" value="1"/>
</dbReference>
<evidence type="ECO:0000256" key="11">
    <source>
        <dbReference type="ARBA" id="ARBA00023120"/>
    </source>
</evidence>
<evidence type="ECO:0000256" key="4">
    <source>
        <dbReference type="ARBA" id="ARBA00022562"/>
    </source>
</evidence>
<comment type="subcellular location">
    <subcellularLocation>
        <location evidence="15">Virion</location>
    </subcellularLocation>
    <subcellularLocation>
        <location evidence="15">Host nucleus</location>
    </subcellularLocation>
</comment>